<feature type="chain" id="PRO_5045641391" evidence="1">
    <location>
        <begin position="24"/>
        <end position="260"/>
    </location>
</feature>
<proteinExistence type="predicted"/>
<keyword evidence="1" id="KW-0732">Signal</keyword>
<feature type="signal peptide" evidence="1">
    <location>
        <begin position="1"/>
        <end position="23"/>
    </location>
</feature>
<sequence length="260" mass="28632">MKALKQFTAAMTLTLAGSSLAMAADQCDISINYDLMVEPNQVVVTQEDDTKYQFRSGELFVDGEAVELSASQRKLVTQYEDELATQVPEVIGLVNDTIVLAGEAIGMAMTPLLGESSAQLAELMDNVRDRLDDVASRNGDTYYLGATDSTIEAAFDEEFEKEIEQLMMQSIGTIMMNVGAQLVNSDGENFDDKIEAFSQKMDNIGEEIELAMEARGEAIEARATEMCNEFQQIAKLEAKMRKAIPELASFRLTEADSNQM</sequence>
<dbReference type="InterPro" id="IPR021307">
    <property type="entry name" value="DUF2884"/>
</dbReference>
<evidence type="ECO:0000313" key="2">
    <source>
        <dbReference type="EMBL" id="MCL2913330.1"/>
    </source>
</evidence>
<dbReference type="Pfam" id="PF11101">
    <property type="entry name" value="DUF2884"/>
    <property type="match status" value="1"/>
</dbReference>
<evidence type="ECO:0000313" key="3">
    <source>
        <dbReference type="Proteomes" id="UP001202831"/>
    </source>
</evidence>
<dbReference type="EMBL" id="JAKIKT010000002">
    <property type="protein sequence ID" value="MCL2913330.1"/>
    <property type="molecule type" value="Genomic_DNA"/>
</dbReference>
<gene>
    <name evidence="2" type="ORF">L2725_05950</name>
</gene>
<dbReference type="Proteomes" id="UP001202831">
    <property type="component" value="Unassembled WGS sequence"/>
</dbReference>
<name>A0ABT0N5E9_9GAMM</name>
<keyword evidence="3" id="KW-1185">Reference proteome</keyword>
<accession>A0ABT0N5E9</accession>
<reference evidence="2 3" key="1">
    <citation type="submission" date="2022-01" db="EMBL/GenBank/DDBJ databases">
        <title>Whole genome-based taxonomy of the Shewanellaceae.</title>
        <authorList>
            <person name="Martin-Rodriguez A.J."/>
        </authorList>
    </citation>
    <scope>NUCLEOTIDE SEQUENCE [LARGE SCALE GENOMIC DNA]</scope>
    <source>
        <strain evidence="2 3">DSM 21332</strain>
    </source>
</reference>
<comment type="caution">
    <text evidence="2">The sequence shown here is derived from an EMBL/GenBank/DDBJ whole genome shotgun (WGS) entry which is preliminary data.</text>
</comment>
<dbReference type="RefSeq" id="WP_249248130.1">
    <property type="nucleotide sequence ID" value="NZ_JAKIKT010000002.1"/>
</dbReference>
<evidence type="ECO:0000256" key="1">
    <source>
        <dbReference type="SAM" id="SignalP"/>
    </source>
</evidence>
<organism evidence="2 3">
    <name type="scientific">Shewanella corallii</name>
    <dbReference type="NCBI Taxonomy" id="560080"/>
    <lineage>
        <taxon>Bacteria</taxon>
        <taxon>Pseudomonadati</taxon>
        <taxon>Pseudomonadota</taxon>
        <taxon>Gammaproteobacteria</taxon>
        <taxon>Alteromonadales</taxon>
        <taxon>Shewanellaceae</taxon>
        <taxon>Shewanella</taxon>
    </lineage>
</organism>
<protein>
    <submittedName>
        <fullName evidence="2">YggN family protein</fullName>
    </submittedName>
</protein>